<feature type="chain" id="PRO_5044224807" description="UPAR/Ly6 domain-containing protein" evidence="10">
    <location>
        <begin position="20"/>
        <end position="127"/>
    </location>
</feature>
<evidence type="ECO:0000256" key="4">
    <source>
        <dbReference type="ARBA" id="ARBA00022729"/>
    </source>
</evidence>
<dbReference type="AlphaFoldDB" id="A0AAY4E5T2"/>
<feature type="signal peptide" evidence="10">
    <location>
        <begin position="1"/>
        <end position="19"/>
    </location>
</feature>
<dbReference type="PANTHER" id="PTHR47613">
    <property type="entry name" value="SPERM ACROSOME MEMBRANE-ASSOCIATED PROTEIN 4"/>
    <property type="match status" value="1"/>
</dbReference>
<keyword evidence="13" id="KW-1185">Reference proteome</keyword>
<keyword evidence="7" id="KW-0325">Glycoprotein</keyword>
<keyword evidence="2" id="KW-1003">Cell membrane</keyword>
<keyword evidence="4 10" id="KW-0732">Signal</keyword>
<keyword evidence="3" id="KW-0336">GPI-anchor</keyword>
<evidence type="ECO:0000256" key="5">
    <source>
        <dbReference type="ARBA" id="ARBA00023136"/>
    </source>
</evidence>
<dbReference type="InterPro" id="IPR046354">
    <property type="entry name" value="SPACA4/Bouncer"/>
</dbReference>
<dbReference type="Ensembl" id="ENSDCDT00010063489.1">
    <property type="protein sequence ID" value="ENSDCDP00010052993.1"/>
    <property type="gene ID" value="ENSDCDG00010030854.1"/>
</dbReference>
<dbReference type="Gene3D" id="2.10.60.10">
    <property type="entry name" value="CD59"/>
    <property type="match status" value="1"/>
</dbReference>
<keyword evidence="5" id="KW-0472">Membrane</keyword>
<evidence type="ECO:0000256" key="10">
    <source>
        <dbReference type="SAM" id="SignalP"/>
    </source>
</evidence>
<evidence type="ECO:0000256" key="7">
    <source>
        <dbReference type="ARBA" id="ARBA00023180"/>
    </source>
</evidence>
<reference evidence="12 13" key="1">
    <citation type="submission" date="2020-06" db="EMBL/GenBank/DDBJ databases">
        <authorList>
            <consortium name="Wellcome Sanger Institute Data Sharing"/>
        </authorList>
    </citation>
    <scope>NUCLEOTIDE SEQUENCE [LARGE SCALE GENOMIC DNA]</scope>
</reference>
<evidence type="ECO:0000256" key="3">
    <source>
        <dbReference type="ARBA" id="ARBA00022622"/>
    </source>
</evidence>
<evidence type="ECO:0000256" key="9">
    <source>
        <dbReference type="ARBA" id="ARBA00029446"/>
    </source>
</evidence>
<sequence>MTRMLLYLSLALMVPSSLCQTLECFHCDIGFWDLCYTTITNCSEGEHCFVGYGKAADVLDIKLLGCLAKEECDQETTIELPTNNTLYVMKRTCCDEDLCNGGSALHTTFMTTVLSLLTLFMLTGLLV</sequence>
<evidence type="ECO:0000256" key="8">
    <source>
        <dbReference type="ARBA" id="ARBA00023288"/>
    </source>
</evidence>
<dbReference type="InterPro" id="IPR016054">
    <property type="entry name" value="LY6_UPA_recep-like"/>
</dbReference>
<dbReference type="GO" id="GO:0098552">
    <property type="term" value="C:side of membrane"/>
    <property type="evidence" value="ECO:0007669"/>
    <property type="project" value="UniProtKB-KW"/>
</dbReference>
<comment type="similarity">
    <text evidence="9">Belongs to the SPACA4/bouncer family.</text>
</comment>
<evidence type="ECO:0000256" key="1">
    <source>
        <dbReference type="ARBA" id="ARBA00004609"/>
    </source>
</evidence>
<dbReference type="Proteomes" id="UP000694580">
    <property type="component" value="Chromosome 5"/>
</dbReference>
<dbReference type="GeneTree" id="ENSGT00510000049347"/>
<comment type="subcellular location">
    <subcellularLocation>
        <location evidence="1">Cell membrane</location>
        <topology evidence="1">Lipid-anchor</topology>
        <topology evidence="1">GPI-anchor</topology>
    </subcellularLocation>
</comment>
<dbReference type="SUPFAM" id="SSF57302">
    <property type="entry name" value="Snake toxin-like"/>
    <property type="match status" value="1"/>
</dbReference>
<keyword evidence="8" id="KW-0449">Lipoprotein</keyword>
<dbReference type="GO" id="GO:0005886">
    <property type="term" value="C:plasma membrane"/>
    <property type="evidence" value="ECO:0007669"/>
    <property type="project" value="UniProtKB-SubCell"/>
</dbReference>
<dbReference type="PANTHER" id="PTHR47613:SF1">
    <property type="entry name" value="SPERM ACROSOME MEMBRANE-ASSOCIATED PROTEIN 4"/>
    <property type="match status" value="1"/>
</dbReference>
<accession>A0AAY4E5T2</accession>
<feature type="domain" description="UPAR/Ly6" evidence="11">
    <location>
        <begin position="20"/>
        <end position="101"/>
    </location>
</feature>
<dbReference type="InterPro" id="IPR045860">
    <property type="entry name" value="Snake_toxin-like_sf"/>
</dbReference>
<protein>
    <recommendedName>
        <fullName evidence="11">UPAR/Ly6 domain-containing protein</fullName>
    </recommendedName>
</protein>
<evidence type="ECO:0000313" key="12">
    <source>
        <dbReference type="Ensembl" id="ENSDCDP00010052993.1"/>
    </source>
</evidence>
<reference evidence="12" key="2">
    <citation type="submission" date="2025-08" db="UniProtKB">
        <authorList>
            <consortium name="Ensembl"/>
        </authorList>
    </citation>
    <scope>IDENTIFICATION</scope>
</reference>
<evidence type="ECO:0000256" key="6">
    <source>
        <dbReference type="ARBA" id="ARBA00023157"/>
    </source>
</evidence>
<evidence type="ECO:0000259" key="11">
    <source>
        <dbReference type="Pfam" id="PF00021"/>
    </source>
</evidence>
<reference evidence="12" key="3">
    <citation type="submission" date="2025-09" db="UniProtKB">
        <authorList>
            <consortium name="Ensembl"/>
        </authorList>
    </citation>
    <scope>IDENTIFICATION</scope>
</reference>
<keyword evidence="6" id="KW-1015">Disulfide bond</keyword>
<proteinExistence type="inferred from homology"/>
<organism evidence="12 13">
    <name type="scientific">Denticeps clupeoides</name>
    <name type="common">denticle herring</name>
    <dbReference type="NCBI Taxonomy" id="299321"/>
    <lineage>
        <taxon>Eukaryota</taxon>
        <taxon>Metazoa</taxon>
        <taxon>Chordata</taxon>
        <taxon>Craniata</taxon>
        <taxon>Vertebrata</taxon>
        <taxon>Euteleostomi</taxon>
        <taxon>Actinopterygii</taxon>
        <taxon>Neopterygii</taxon>
        <taxon>Teleostei</taxon>
        <taxon>Clupei</taxon>
        <taxon>Clupeiformes</taxon>
        <taxon>Denticipitoidei</taxon>
        <taxon>Denticipitidae</taxon>
        <taxon>Denticeps</taxon>
    </lineage>
</organism>
<dbReference type="GO" id="GO:0035036">
    <property type="term" value="P:sperm-egg recognition"/>
    <property type="evidence" value="ECO:0007669"/>
    <property type="project" value="TreeGrafter"/>
</dbReference>
<evidence type="ECO:0000313" key="13">
    <source>
        <dbReference type="Proteomes" id="UP000694580"/>
    </source>
</evidence>
<evidence type="ECO:0000256" key="2">
    <source>
        <dbReference type="ARBA" id="ARBA00022475"/>
    </source>
</evidence>
<name>A0AAY4E5T2_9TELE</name>
<dbReference type="Pfam" id="PF00021">
    <property type="entry name" value="UPAR_LY6"/>
    <property type="match status" value="1"/>
</dbReference>